<evidence type="ECO:0000256" key="10">
    <source>
        <dbReference type="ARBA" id="ARBA00023187"/>
    </source>
</evidence>
<comment type="similarity">
    <text evidence="3">Belongs to the SNU71 family.</text>
</comment>
<dbReference type="Proteomes" id="UP000006310">
    <property type="component" value="Chromosome 2"/>
</dbReference>
<evidence type="ECO:0000256" key="6">
    <source>
        <dbReference type="ARBA" id="ARBA00022664"/>
    </source>
</evidence>
<dbReference type="HOGENOM" id="CLU_031562_0_0_1"/>
<dbReference type="GO" id="GO:0005685">
    <property type="term" value="C:U1 snRNP"/>
    <property type="evidence" value="ECO:0007669"/>
    <property type="project" value="EnsemblFungi"/>
</dbReference>
<feature type="region of interest" description="Disordered" evidence="14">
    <location>
        <begin position="448"/>
        <end position="480"/>
    </location>
</feature>
<dbReference type="GO" id="GO:0005737">
    <property type="term" value="C:cytoplasm"/>
    <property type="evidence" value="ECO:0007669"/>
    <property type="project" value="UniProtKB-SubCell"/>
</dbReference>
<keyword evidence="9" id="KW-0175">Coiled coil</keyword>
<dbReference type="Pfam" id="PF24826">
    <property type="entry name" value="SNU71_N"/>
    <property type="match status" value="1"/>
</dbReference>
<evidence type="ECO:0000256" key="11">
    <source>
        <dbReference type="ARBA" id="ARBA00023242"/>
    </source>
</evidence>
<evidence type="ECO:0000256" key="2">
    <source>
        <dbReference type="ARBA" id="ARBA00004496"/>
    </source>
</evidence>
<dbReference type="OrthoDB" id="6275295at2759"/>
<dbReference type="RefSeq" id="XP_022463226.1">
    <property type="nucleotide sequence ID" value="XM_022606540.1"/>
</dbReference>
<evidence type="ECO:0000256" key="3">
    <source>
        <dbReference type="ARBA" id="ARBA00005544"/>
    </source>
</evidence>
<evidence type="ECO:0000256" key="12">
    <source>
        <dbReference type="ARBA" id="ARBA00023274"/>
    </source>
</evidence>
<dbReference type="OMA" id="YDHHRSF"/>
<dbReference type="Gene3D" id="1.20.1390.10">
    <property type="entry name" value="PWI domain"/>
    <property type="match status" value="1"/>
</dbReference>
<evidence type="ECO:0000256" key="1">
    <source>
        <dbReference type="ARBA" id="ARBA00004123"/>
    </source>
</evidence>
<dbReference type="GO" id="GO:0000398">
    <property type="term" value="P:mRNA splicing, via spliceosome"/>
    <property type="evidence" value="ECO:0007669"/>
    <property type="project" value="EnsemblFungi"/>
</dbReference>
<dbReference type="GO" id="GO:0071004">
    <property type="term" value="C:U2-type prespliceosome"/>
    <property type="evidence" value="ECO:0007669"/>
    <property type="project" value="EnsemblFungi"/>
</dbReference>
<keyword evidence="6" id="KW-0507">mRNA processing</keyword>
<dbReference type="AlphaFoldDB" id="J7R2F2"/>
<evidence type="ECO:0000256" key="4">
    <source>
        <dbReference type="ARBA" id="ARBA00014280"/>
    </source>
</evidence>
<dbReference type="KEGG" id="kng:KNAG_0B05470"/>
<evidence type="ECO:0000313" key="17">
    <source>
        <dbReference type="Proteomes" id="UP000006310"/>
    </source>
</evidence>
<evidence type="ECO:0000259" key="15">
    <source>
        <dbReference type="SMART" id="SM00311"/>
    </source>
</evidence>
<dbReference type="SMART" id="SM00311">
    <property type="entry name" value="PWI"/>
    <property type="match status" value="1"/>
</dbReference>
<accession>J7R2F2</accession>
<dbReference type="Pfam" id="PF24825">
    <property type="entry name" value="SNU71_RBD"/>
    <property type="match status" value="1"/>
</dbReference>
<dbReference type="GO" id="GO:0003723">
    <property type="term" value="F:RNA binding"/>
    <property type="evidence" value="ECO:0007669"/>
    <property type="project" value="UniProtKB-KW"/>
</dbReference>
<evidence type="ECO:0000256" key="9">
    <source>
        <dbReference type="ARBA" id="ARBA00023054"/>
    </source>
</evidence>
<keyword evidence="10" id="KW-0508">mRNA splicing</keyword>
<comment type="function">
    <text evidence="13">Component of the U1 snRNP particle, which recognizes and binds the 5'-splice site of pre-mRNA. Together with other non-snRNP factors, U1 snRNP forms the spliceosomal commitment complex, that targets pre-mRNA to the splicing pathway.</text>
</comment>
<dbReference type="InterPro" id="IPR057542">
    <property type="entry name" value="SNU71_RBD"/>
</dbReference>
<dbReference type="GeneID" id="34524630"/>
<gene>
    <name evidence="16" type="primary">KNAG0B05470</name>
    <name evidence="16" type="ordered locus">KNAG_0B05470</name>
</gene>
<keyword evidence="12" id="KW-0687">Ribonucleoprotein</keyword>
<reference evidence="17" key="2">
    <citation type="submission" date="2012-08" db="EMBL/GenBank/DDBJ databases">
        <title>Genome sequence of Kazachstania naganishii.</title>
        <authorList>
            <person name="Gordon J.L."/>
            <person name="Armisen D."/>
            <person name="Proux-Wera E."/>
            <person name="OhEigeartaigh S.S."/>
            <person name="Byrne K.P."/>
            <person name="Wolfe K.H."/>
        </authorList>
    </citation>
    <scope>NUCLEOTIDE SEQUENCE [LARGE SCALE GENOMIC DNA]</scope>
    <source>
        <strain evidence="17">ATCC MYA-139 / BCRC 22969 / CBS 8797 / CCRC 22969 / KCTC 17520 / NBRC 10181 / NCYC 3082</strain>
    </source>
</reference>
<feature type="region of interest" description="Disordered" evidence="14">
    <location>
        <begin position="325"/>
        <end position="347"/>
    </location>
</feature>
<name>J7R2F2_HUIN7</name>
<proteinExistence type="inferred from homology"/>
<reference evidence="16 17" key="1">
    <citation type="journal article" date="2011" name="Proc. Natl. Acad. Sci. U.S.A.">
        <title>Evolutionary erosion of yeast sex chromosomes by mating-type switching accidents.</title>
        <authorList>
            <person name="Gordon J.L."/>
            <person name="Armisen D."/>
            <person name="Proux-Wera E."/>
            <person name="Oheigeartaigh S.S."/>
            <person name="Byrne K.P."/>
            <person name="Wolfe K.H."/>
        </authorList>
    </citation>
    <scope>NUCLEOTIDE SEQUENCE [LARGE SCALE GENOMIC DNA]</scope>
    <source>
        <strain evidence="17">ATCC MYA-139 / BCRC 22969 / CBS 8797 / CCRC 22969 / KCTC 17520 / NBRC 10181 / NCYC 3082</strain>
    </source>
</reference>
<dbReference type="EMBL" id="HE978315">
    <property type="protein sequence ID" value="CCK68980.1"/>
    <property type="molecule type" value="Genomic_DNA"/>
</dbReference>
<dbReference type="eggNOG" id="KOG2253">
    <property type="taxonomic scope" value="Eukaryota"/>
</dbReference>
<evidence type="ECO:0000313" key="16">
    <source>
        <dbReference type="EMBL" id="CCK68980.1"/>
    </source>
</evidence>
<keyword evidence="7" id="KW-0747">Spliceosome</keyword>
<organism evidence="16 17">
    <name type="scientific">Huiozyma naganishii (strain ATCC MYA-139 / BCRC 22969 / CBS 8797 / KCTC 17520 / NBRC 10181 / NCYC 3082 / Yp74L-3)</name>
    <name type="common">Yeast</name>
    <name type="synonym">Kazachstania naganishii</name>
    <dbReference type="NCBI Taxonomy" id="1071383"/>
    <lineage>
        <taxon>Eukaryota</taxon>
        <taxon>Fungi</taxon>
        <taxon>Dikarya</taxon>
        <taxon>Ascomycota</taxon>
        <taxon>Saccharomycotina</taxon>
        <taxon>Saccharomycetes</taxon>
        <taxon>Saccharomycetales</taxon>
        <taxon>Saccharomycetaceae</taxon>
        <taxon>Huiozyma</taxon>
    </lineage>
</organism>
<keyword evidence="5" id="KW-0963">Cytoplasm</keyword>
<feature type="region of interest" description="Disordered" evidence="14">
    <location>
        <begin position="494"/>
        <end position="518"/>
    </location>
</feature>
<keyword evidence="17" id="KW-1185">Reference proteome</keyword>
<evidence type="ECO:0000256" key="5">
    <source>
        <dbReference type="ARBA" id="ARBA00022490"/>
    </source>
</evidence>
<dbReference type="InterPro" id="IPR057543">
    <property type="entry name" value="SNU71_N"/>
</dbReference>
<sequence length="608" mass="69279">MSEIVYVSPQLYLVADSEWKSDVAKRGYIPMLKADLQTFEKMLHNTSRLQSAHIKGPIDNSVHIKTNGSAGSLLAKGSGANGGLFGENKMTSKYVPLKQFLPISLEQQLHTISLHKVPFNESNGNVESFIAGILQIALEANSQFFCSIKCWTNITSPGIDTQDLFVRLDSGNDLGKYSNFVCFLKALVTKVGLLELHLDSNTTNFVKDHITQETKSDDIPDEAVKAFKGLIEKLKVANLDGNKEHDNNVETEYKVDLRTLSDIPTDSLDQLCKDIKEFRTKVVSIEREKMTKEHFEESKRMKQHMMKMFEQIKKSNKDQLGVDVEENVPDDDDVDDVGDDGGDDDDVLEKQRLDQERASSNARYKEYLSTLASVIEPRIQKLKTDTLLTKQYEGRLTENRALALKELEHTSNDFYYDHHRSFKDEEEYLDSLNRAKFGDVTVVAAQPKTINEENVTSSQSSKETESNLEEPETAGKESLVEDEHMNIKIAFKRAIDKPNDTEPNEAIKQMTRDENTTETIPLSSKIDDIIPYSGADLEQRLAKLKESRVVDELVNEYLGVYEDELVEYIFDNIRENKSKEVLFEDLKETFDEDAIKIVDTIWKREEFH</sequence>
<dbReference type="STRING" id="1071383.J7R2F2"/>
<evidence type="ECO:0000256" key="8">
    <source>
        <dbReference type="ARBA" id="ARBA00022884"/>
    </source>
</evidence>
<evidence type="ECO:0000256" key="7">
    <source>
        <dbReference type="ARBA" id="ARBA00022728"/>
    </source>
</evidence>
<evidence type="ECO:0000256" key="13">
    <source>
        <dbReference type="ARBA" id="ARBA00025004"/>
    </source>
</evidence>
<feature type="domain" description="PWI" evidence="15">
    <location>
        <begin position="538"/>
        <end position="608"/>
    </location>
</feature>
<feature type="compositionally biased region" description="Polar residues" evidence="14">
    <location>
        <begin position="448"/>
        <end position="461"/>
    </location>
</feature>
<comment type="subcellular location">
    <subcellularLocation>
        <location evidence="2">Cytoplasm</location>
    </subcellularLocation>
    <subcellularLocation>
        <location evidence="1">Nucleus</location>
    </subcellularLocation>
</comment>
<protein>
    <recommendedName>
        <fullName evidence="4">U1 small nuclear ribonucleoprotein component SNU71</fullName>
    </recommendedName>
</protein>
<keyword evidence="8" id="KW-0694">RNA-binding</keyword>
<dbReference type="InterPro" id="IPR002483">
    <property type="entry name" value="PWI_dom"/>
</dbReference>
<evidence type="ECO:0000256" key="14">
    <source>
        <dbReference type="SAM" id="MobiDB-lite"/>
    </source>
</evidence>
<keyword evidence="11" id="KW-0539">Nucleus</keyword>